<dbReference type="InterPro" id="IPR013221">
    <property type="entry name" value="Mur_ligase_cen"/>
</dbReference>
<dbReference type="SUPFAM" id="SSF53623">
    <property type="entry name" value="MurD-like peptide ligases, catalytic domain"/>
    <property type="match status" value="1"/>
</dbReference>
<dbReference type="GO" id="GO:0008360">
    <property type="term" value="P:regulation of cell shape"/>
    <property type="evidence" value="ECO:0007669"/>
    <property type="project" value="UniProtKB-KW"/>
</dbReference>
<dbReference type="InterPro" id="IPR035911">
    <property type="entry name" value="MurE/MurF_N"/>
</dbReference>
<gene>
    <name evidence="10 15" type="primary">murF</name>
    <name evidence="15" type="ORF">D5R81_13150</name>
</gene>
<dbReference type="EC" id="6.3.2.10" evidence="10 11"/>
<dbReference type="HAMAP" id="MF_02019">
    <property type="entry name" value="MurF"/>
    <property type="match status" value="1"/>
</dbReference>
<dbReference type="InterPro" id="IPR036565">
    <property type="entry name" value="Mur-like_cat_sf"/>
</dbReference>
<sequence>MISLLLSDIAKHLNAELIGANASIESVSTDSRNIGRKGLFIALIGERYDAHDFVPTAIENGVAAVITSKKQDISVPQLLVSDTRVALGSLGELVRKRVTPISIAITGSNGKTSVKEMVSAILSQQHQVLSTAGNFNNDIGLPLTLLRLETQHDFGVFELGANHQGEIDYTSNLVQPQVALVNNIGQAHIEGFGSLEGVAAAKSEIYRHLQPKGVGVYNADDAFAEQLKRACYPHSCLSFGIQLTADVTAQNLTEDELGQYSFKLRYQDKHTDIKLSLNGLHQVYNALAAASICLALDIDIGVIASGLQSVKPVAGRMEPRQLGRVLLIDDSYNANPSSVNAAIDWLSRRHGNNILVLGDLAELGTEGHAMHQSLGVYAKNNNVQQVFTKGQVSQLTSSAFGGTHFQNLDALVLALINEINQHHGPVNMLVKGSRSAAMEHVVQALSNAYEREEWS</sequence>
<organism evidence="15 16">
    <name type="scientific">Parashewanella spongiae</name>
    <dbReference type="NCBI Taxonomy" id="342950"/>
    <lineage>
        <taxon>Bacteria</taxon>
        <taxon>Pseudomonadati</taxon>
        <taxon>Pseudomonadota</taxon>
        <taxon>Gammaproteobacteria</taxon>
        <taxon>Alteromonadales</taxon>
        <taxon>Shewanellaceae</taxon>
        <taxon>Parashewanella</taxon>
    </lineage>
</organism>
<keyword evidence="16" id="KW-1185">Reference proteome</keyword>
<dbReference type="Pfam" id="PF01225">
    <property type="entry name" value="Mur_ligase"/>
    <property type="match status" value="1"/>
</dbReference>
<evidence type="ECO:0000313" key="15">
    <source>
        <dbReference type="EMBL" id="RJY11435.1"/>
    </source>
</evidence>
<dbReference type="GO" id="GO:0071555">
    <property type="term" value="P:cell wall organization"/>
    <property type="evidence" value="ECO:0007669"/>
    <property type="project" value="UniProtKB-KW"/>
</dbReference>
<dbReference type="GO" id="GO:0005524">
    <property type="term" value="F:ATP binding"/>
    <property type="evidence" value="ECO:0007669"/>
    <property type="project" value="UniProtKB-UniRule"/>
</dbReference>
<evidence type="ECO:0000256" key="10">
    <source>
        <dbReference type="HAMAP-Rule" id="MF_02019"/>
    </source>
</evidence>
<evidence type="ECO:0000256" key="5">
    <source>
        <dbReference type="ARBA" id="ARBA00022840"/>
    </source>
</evidence>
<evidence type="ECO:0000256" key="4">
    <source>
        <dbReference type="ARBA" id="ARBA00022741"/>
    </source>
</evidence>
<dbReference type="Pfam" id="PF08245">
    <property type="entry name" value="Mur_ligase_M"/>
    <property type="match status" value="1"/>
</dbReference>
<name>A0A3A6TEK3_9GAMM</name>
<keyword evidence="6 10" id="KW-0133">Cell shape</keyword>
<dbReference type="EMBL" id="QYYH01000083">
    <property type="protein sequence ID" value="RJY11435.1"/>
    <property type="molecule type" value="Genomic_DNA"/>
</dbReference>
<keyword evidence="5 10" id="KW-0067">ATP-binding</keyword>
<keyword evidence="9 10" id="KW-0961">Cell wall biogenesis/degradation</keyword>
<dbReference type="UniPathway" id="UPA00219"/>
<feature type="domain" description="Mur ligase N-terminal catalytic" evidence="12">
    <location>
        <begin position="24"/>
        <end position="80"/>
    </location>
</feature>
<dbReference type="AlphaFoldDB" id="A0A3A6TEK3"/>
<evidence type="ECO:0000259" key="14">
    <source>
        <dbReference type="Pfam" id="PF08245"/>
    </source>
</evidence>
<comment type="function">
    <text evidence="10 11">Involved in cell wall formation. Catalyzes the final step in the synthesis of UDP-N-acetylmuramoyl-pentapeptide, the precursor of murein.</text>
</comment>
<dbReference type="Proteomes" id="UP000273022">
    <property type="component" value="Unassembled WGS sequence"/>
</dbReference>
<feature type="domain" description="Mur ligase C-terminal" evidence="13">
    <location>
        <begin position="315"/>
        <end position="415"/>
    </location>
</feature>
<keyword evidence="2 10" id="KW-0436">Ligase</keyword>
<keyword evidence="3 10" id="KW-0132">Cell division</keyword>
<comment type="similarity">
    <text evidence="10">Belongs to the MurCDEF family. MurF subfamily.</text>
</comment>
<dbReference type="InterPro" id="IPR004101">
    <property type="entry name" value="Mur_ligase_C"/>
</dbReference>
<evidence type="ECO:0000256" key="6">
    <source>
        <dbReference type="ARBA" id="ARBA00022960"/>
    </source>
</evidence>
<dbReference type="PANTHER" id="PTHR43024:SF1">
    <property type="entry name" value="UDP-N-ACETYLMURAMOYL-TRIPEPTIDE--D-ALANYL-D-ALANINE LIGASE"/>
    <property type="match status" value="1"/>
</dbReference>
<protein>
    <recommendedName>
        <fullName evidence="10 11">UDP-N-acetylmuramoyl-tripeptide--D-alanyl-D-alanine ligase</fullName>
        <ecNumber evidence="10 11">6.3.2.10</ecNumber>
    </recommendedName>
    <alternativeName>
        <fullName evidence="10">D-alanyl-D-alanine-adding enzyme</fullName>
    </alternativeName>
</protein>
<evidence type="ECO:0000256" key="8">
    <source>
        <dbReference type="ARBA" id="ARBA00023306"/>
    </source>
</evidence>
<evidence type="ECO:0000313" key="16">
    <source>
        <dbReference type="Proteomes" id="UP000273022"/>
    </source>
</evidence>
<dbReference type="InterPro" id="IPR051046">
    <property type="entry name" value="MurCDEF_CellWall_CoF430Synth"/>
</dbReference>
<reference evidence="15 16" key="1">
    <citation type="submission" date="2018-09" db="EMBL/GenBank/DDBJ databases">
        <title>Phylogeny of the Shewanellaceae, and recommendation for two new genera, Pseudoshewanella and Parashewanella.</title>
        <authorList>
            <person name="Wang G."/>
        </authorList>
    </citation>
    <scope>NUCLEOTIDE SEQUENCE [LARGE SCALE GENOMIC DNA]</scope>
    <source>
        <strain evidence="15 16">KCTC 22492</strain>
    </source>
</reference>
<evidence type="ECO:0000259" key="12">
    <source>
        <dbReference type="Pfam" id="PF01225"/>
    </source>
</evidence>
<dbReference type="SUPFAM" id="SSF53244">
    <property type="entry name" value="MurD-like peptide ligases, peptide-binding domain"/>
    <property type="match status" value="1"/>
</dbReference>
<comment type="caution">
    <text evidence="15">The sequence shown here is derived from an EMBL/GenBank/DDBJ whole genome shotgun (WGS) entry which is preliminary data.</text>
</comment>
<dbReference type="Pfam" id="PF02875">
    <property type="entry name" value="Mur_ligase_C"/>
    <property type="match status" value="1"/>
</dbReference>
<keyword evidence="1 10" id="KW-0963">Cytoplasm</keyword>
<proteinExistence type="inferred from homology"/>
<comment type="catalytic activity">
    <reaction evidence="10 11">
        <text>D-alanyl-D-alanine + UDP-N-acetyl-alpha-D-muramoyl-L-alanyl-gamma-D-glutamyl-meso-2,6-diaminopimelate + ATP = UDP-N-acetyl-alpha-D-muramoyl-L-alanyl-gamma-D-glutamyl-meso-2,6-diaminopimeloyl-D-alanyl-D-alanine + ADP + phosphate + H(+)</text>
        <dbReference type="Rhea" id="RHEA:28374"/>
        <dbReference type="ChEBI" id="CHEBI:15378"/>
        <dbReference type="ChEBI" id="CHEBI:30616"/>
        <dbReference type="ChEBI" id="CHEBI:43474"/>
        <dbReference type="ChEBI" id="CHEBI:57822"/>
        <dbReference type="ChEBI" id="CHEBI:61386"/>
        <dbReference type="ChEBI" id="CHEBI:83905"/>
        <dbReference type="ChEBI" id="CHEBI:456216"/>
        <dbReference type="EC" id="6.3.2.10"/>
    </reaction>
</comment>
<keyword evidence="4 10" id="KW-0547">Nucleotide-binding</keyword>
<dbReference type="PANTHER" id="PTHR43024">
    <property type="entry name" value="UDP-N-ACETYLMURAMOYL-TRIPEPTIDE--D-ALANYL-D-ALANINE LIGASE"/>
    <property type="match status" value="1"/>
</dbReference>
<dbReference type="InterPro" id="IPR000713">
    <property type="entry name" value="Mur_ligase_N"/>
</dbReference>
<keyword evidence="7 10" id="KW-0573">Peptidoglycan synthesis</keyword>
<evidence type="ECO:0000256" key="11">
    <source>
        <dbReference type="RuleBase" id="RU004136"/>
    </source>
</evidence>
<dbReference type="InterPro" id="IPR005863">
    <property type="entry name" value="UDP-N-AcMur_synth"/>
</dbReference>
<dbReference type="OrthoDB" id="9801978at2"/>
<dbReference type="GO" id="GO:0009252">
    <property type="term" value="P:peptidoglycan biosynthetic process"/>
    <property type="evidence" value="ECO:0007669"/>
    <property type="project" value="UniProtKB-UniRule"/>
</dbReference>
<comment type="pathway">
    <text evidence="10 11">Cell wall biogenesis; peptidoglycan biosynthesis.</text>
</comment>
<dbReference type="Gene3D" id="3.40.1390.10">
    <property type="entry name" value="MurE/MurF, N-terminal domain"/>
    <property type="match status" value="1"/>
</dbReference>
<keyword evidence="8 10" id="KW-0131">Cell cycle</keyword>
<evidence type="ECO:0000256" key="2">
    <source>
        <dbReference type="ARBA" id="ARBA00022598"/>
    </source>
</evidence>
<dbReference type="Gene3D" id="3.40.1190.10">
    <property type="entry name" value="Mur-like, catalytic domain"/>
    <property type="match status" value="1"/>
</dbReference>
<evidence type="ECO:0000259" key="13">
    <source>
        <dbReference type="Pfam" id="PF02875"/>
    </source>
</evidence>
<dbReference type="GO" id="GO:0047480">
    <property type="term" value="F:UDP-N-acetylmuramoyl-tripeptide-D-alanyl-D-alanine ligase activity"/>
    <property type="evidence" value="ECO:0007669"/>
    <property type="project" value="UniProtKB-UniRule"/>
</dbReference>
<evidence type="ECO:0000256" key="1">
    <source>
        <dbReference type="ARBA" id="ARBA00022490"/>
    </source>
</evidence>
<evidence type="ECO:0000256" key="3">
    <source>
        <dbReference type="ARBA" id="ARBA00022618"/>
    </source>
</evidence>
<feature type="domain" description="Mur ligase central" evidence="14">
    <location>
        <begin position="105"/>
        <end position="292"/>
    </location>
</feature>
<dbReference type="GO" id="GO:0005737">
    <property type="term" value="C:cytoplasm"/>
    <property type="evidence" value="ECO:0007669"/>
    <property type="project" value="UniProtKB-SubCell"/>
</dbReference>
<evidence type="ECO:0000256" key="7">
    <source>
        <dbReference type="ARBA" id="ARBA00022984"/>
    </source>
</evidence>
<dbReference type="SUPFAM" id="SSF63418">
    <property type="entry name" value="MurE/MurF N-terminal domain"/>
    <property type="match status" value="1"/>
</dbReference>
<dbReference type="NCBIfam" id="TIGR01143">
    <property type="entry name" value="murF"/>
    <property type="match status" value="1"/>
</dbReference>
<dbReference type="Gene3D" id="3.90.190.20">
    <property type="entry name" value="Mur ligase, C-terminal domain"/>
    <property type="match status" value="1"/>
</dbReference>
<comment type="subcellular location">
    <subcellularLocation>
        <location evidence="10 11">Cytoplasm</location>
    </subcellularLocation>
</comment>
<evidence type="ECO:0000256" key="9">
    <source>
        <dbReference type="ARBA" id="ARBA00023316"/>
    </source>
</evidence>
<dbReference type="GO" id="GO:0051301">
    <property type="term" value="P:cell division"/>
    <property type="evidence" value="ECO:0007669"/>
    <property type="project" value="UniProtKB-KW"/>
</dbReference>
<dbReference type="InterPro" id="IPR036615">
    <property type="entry name" value="Mur_ligase_C_dom_sf"/>
</dbReference>
<feature type="binding site" evidence="10">
    <location>
        <begin position="107"/>
        <end position="113"/>
    </location>
    <ligand>
        <name>ATP</name>
        <dbReference type="ChEBI" id="CHEBI:30616"/>
    </ligand>
</feature>
<accession>A0A3A6TEK3</accession>
<dbReference type="GO" id="GO:0008766">
    <property type="term" value="F:UDP-N-acetylmuramoylalanyl-D-glutamyl-2,6-diaminopimelate-D-alanyl-D-alanine ligase activity"/>
    <property type="evidence" value="ECO:0007669"/>
    <property type="project" value="RHEA"/>
</dbReference>
<dbReference type="RefSeq" id="WP_121854099.1">
    <property type="nucleotide sequence ID" value="NZ_CP037952.1"/>
</dbReference>